<keyword evidence="6" id="KW-0560">Oxidoreductase</keyword>
<comment type="catalytic activity">
    <reaction evidence="9">
        <text>3 propionate 3-nitronate + 3 O2 + H2O = 3 3-oxopropanoate + 2 nitrate + nitrite + H2O2 + 3 H(+)</text>
        <dbReference type="Rhea" id="RHEA:57332"/>
        <dbReference type="ChEBI" id="CHEBI:15377"/>
        <dbReference type="ChEBI" id="CHEBI:15378"/>
        <dbReference type="ChEBI" id="CHEBI:15379"/>
        <dbReference type="ChEBI" id="CHEBI:16240"/>
        <dbReference type="ChEBI" id="CHEBI:16301"/>
        <dbReference type="ChEBI" id="CHEBI:17632"/>
        <dbReference type="ChEBI" id="CHEBI:33190"/>
        <dbReference type="ChEBI" id="CHEBI:136067"/>
    </reaction>
</comment>
<dbReference type="EMBL" id="BONI01000024">
    <property type="protein sequence ID" value="GIG06566.1"/>
    <property type="molecule type" value="Genomic_DNA"/>
</dbReference>
<name>A0A8J3P9B1_9ACTN</name>
<dbReference type="Proteomes" id="UP000630887">
    <property type="component" value="Unassembled WGS sequence"/>
</dbReference>
<evidence type="ECO:0000256" key="4">
    <source>
        <dbReference type="ARBA" id="ARBA00022630"/>
    </source>
</evidence>
<evidence type="ECO:0000313" key="10">
    <source>
        <dbReference type="EMBL" id="GIG06566.1"/>
    </source>
</evidence>
<dbReference type="InterPro" id="IPR013785">
    <property type="entry name" value="Aldolase_TIM"/>
</dbReference>
<dbReference type="CDD" id="cd04730">
    <property type="entry name" value="NPD_like"/>
    <property type="match status" value="1"/>
</dbReference>
<dbReference type="SUPFAM" id="SSF51412">
    <property type="entry name" value="Inosine monophosphate dehydrogenase (IMPDH)"/>
    <property type="match status" value="1"/>
</dbReference>
<dbReference type="InterPro" id="IPR004136">
    <property type="entry name" value="NMO"/>
</dbReference>
<dbReference type="GO" id="GO:0009636">
    <property type="term" value="P:response to toxic substance"/>
    <property type="evidence" value="ECO:0007669"/>
    <property type="project" value="UniProtKB-KW"/>
</dbReference>
<evidence type="ECO:0000256" key="7">
    <source>
        <dbReference type="ARBA" id="ARBA00023033"/>
    </source>
</evidence>
<protein>
    <recommendedName>
        <fullName evidence="8">Propionate 3-nitronate monooxygenase</fullName>
    </recommendedName>
</protein>
<evidence type="ECO:0000256" key="6">
    <source>
        <dbReference type="ARBA" id="ARBA00023002"/>
    </source>
</evidence>
<evidence type="ECO:0000256" key="2">
    <source>
        <dbReference type="ARBA" id="ARBA00009881"/>
    </source>
</evidence>
<dbReference type="Pfam" id="PF03060">
    <property type="entry name" value="NMO"/>
    <property type="match status" value="1"/>
</dbReference>
<dbReference type="AlphaFoldDB" id="A0A8J3P9B1"/>
<evidence type="ECO:0000256" key="8">
    <source>
        <dbReference type="ARBA" id="ARBA00031155"/>
    </source>
</evidence>
<reference evidence="10 11" key="1">
    <citation type="submission" date="2021-01" db="EMBL/GenBank/DDBJ databases">
        <title>Whole genome shotgun sequence of Catellatospora coxensis NBRC 107359.</title>
        <authorList>
            <person name="Komaki H."/>
            <person name="Tamura T."/>
        </authorList>
    </citation>
    <scope>NUCLEOTIDE SEQUENCE [LARGE SCALE GENOMIC DNA]</scope>
    <source>
        <strain evidence="10 11">NBRC 107359</strain>
    </source>
</reference>
<comment type="similarity">
    <text evidence="2">Belongs to the nitronate monooxygenase family. NMO class I subfamily.</text>
</comment>
<sequence>MNSSFIRTLGVDLPVFAAPMAGGAGTPALVVAAARAGGLGFLAAGYKTPQALDAEIVTVEAAAVPFGVNLFVPNPVPIDPAALRRYAELLAAEADRHGVTLDPAPVEDDDRWHDKLDLLRARPVPVISLTFGIPGPADLAALRATGALLVQTVTSLDEAKAAAAAGVDALAVQAATAGGHYGTFTPSAPVTGIALTDLVAAVRHAVDLPSIAAGGLSTPQDVAAALRAGADAAAVGTVLLRSDEAGTSAVHRAALADPDRTGTVVTRAFTGRPARALRNEFTDRYAELAPYGYPAVHHLTAGLRRAAAAAGDAERVHLWAGTGYRQAADGPAAAILARLAAQP</sequence>
<proteinExistence type="inferred from homology"/>
<comment type="caution">
    <text evidence="10">The sequence shown here is derived from an EMBL/GenBank/DDBJ whole genome shotgun (WGS) entry which is preliminary data.</text>
</comment>
<comment type="cofactor">
    <cofactor evidence="1">
        <name>FMN</name>
        <dbReference type="ChEBI" id="CHEBI:58210"/>
    </cofactor>
</comment>
<gene>
    <name evidence="10" type="ORF">Cco03nite_32660</name>
</gene>
<dbReference type="Gene3D" id="3.20.20.70">
    <property type="entry name" value="Aldolase class I"/>
    <property type="match status" value="1"/>
</dbReference>
<evidence type="ECO:0000256" key="3">
    <source>
        <dbReference type="ARBA" id="ARBA00022575"/>
    </source>
</evidence>
<organism evidence="10 11">
    <name type="scientific">Catellatospora coxensis</name>
    <dbReference type="NCBI Taxonomy" id="310354"/>
    <lineage>
        <taxon>Bacteria</taxon>
        <taxon>Bacillati</taxon>
        <taxon>Actinomycetota</taxon>
        <taxon>Actinomycetes</taxon>
        <taxon>Micromonosporales</taxon>
        <taxon>Micromonosporaceae</taxon>
        <taxon>Catellatospora</taxon>
    </lineage>
</organism>
<keyword evidence="11" id="KW-1185">Reference proteome</keyword>
<keyword evidence="5" id="KW-0288">FMN</keyword>
<dbReference type="PANTHER" id="PTHR42747:SF3">
    <property type="entry name" value="NITRONATE MONOOXYGENASE-RELATED"/>
    <property type="match status" value="1"/>
</dbReference>
<accession>A0A8J3P9B1</accession>
<evidence type="ECO:0000256" key="9">
    <source>
        <dbReference type="ARBA" id="ARBA00049401"/>
    </source>
</evidence>
<keyword evidence="7" id="KW-0503">Monooxygenase</keyword>
<dbReference type="GO" id="GO:0018580">
    <property type="term" value="F:nitronate monooxygenase activity"/>
    <property type="evidence" value="ECO:0007669"/>
    <property type="project" value="InterPro"/>
</dbReference>
<keyword evidence="4" id="KW-0285">Flavoprotein</keyword>
<keyword evidence="3" id="KW-0216">Detoxification</keyword>
<dbReference type="PANTHER" id="PTHR42747">
    <property type="entry name" value="NITRONATE MONOOXYGENASE-RELATED"/>
    <property type="match status" value="1"/>
</dbReference>
<evidence type="ECO:0000256" key="5">
    <source>
        <dbReference type="ARBA" id="ARBA00022643"/>
    </source>
</evidence>
<evidence type="ECO:0000256" key="1">
    <source>
        <dbReference type="ARBA" id="ARBA00001917"/>
    </source>
</evidence>
<evidence type="ECO:0000313" key="11">
    <source>
        <dbReference type="Proteomes" id="UP000630887"/>
    </source>
</evidence>